<dbReference type="InterPro" id="IPR000787">
    <property type="entry name" value="Peptidase_M29"/>
</dbReference>
<keyword evidence="7" id="KW-0479">Metal-binding</keyword>
<keyword evidence="5 10" id="KW-0031">Aminopeptidase</keyword>
<dbReference type="GO" id="GO:0008237">
    <property type="term" value="F:metallopeptidase activity"/>
    <property type="evidence" value="ECO:0007669"/>
    <property type="project" value="UniProtKB-KW"/>
</dbReference>
<evidence type="ECO:0000256" key="1">
    <source>
        <dbReference type="ARBA" id="ARBA00001941"/>
    </source>
</evidence>
<comment type="cofactor">
    <cofactor evidence="2">
        <name>Mg(2+)</name>
        <dbReference type="ChEBI" id="CHEBI:18420"/>
    </cofactor>
</comment>
<comment type="cofactor">
    <cofactor evidence="3">
        <name>Zn(2+)</name>
        <dbReference type="ChEBI" id="CHEBI:29105"/>
    </cofactor>
</comment>
<dbReference type="AlphaFoldDB" id="A0A9D1CVY5"/>
<dbReference type="PANTHER" id="PTHR34448:SF1">
    <property type="entry name" value="BLL6088 PROTEIN"/>
    <property type="match status" value="1"/>
</dbReference>
<comment type="similarity">
    <text evidence="4">Belongs to the peptidase M29 family.</text>
</comment>
<dbReference type="Proteomes" id="UP000824260">
    <property type="component" value="Unassembled WGS sequence"/>
</dbReference>
<dbReference type="SUPFAM" id="SSF144052">
    <property type="entry name" value="Thermophilic metalloprotease-like"/>
    <property type="match status" value="1"/>
</dbReference>
<comment type="caution">
    <text evidence="10">The sequence shown here is derived from an EMBL/GenBank/DDBJ whole genome shotgun (WGS) entry which is preliminary data.</text>
</comment>
<keyword evidence="9" id="KW-0482">Metalloprotease</keyword>
<dbReference type="GO" id="GO:0006508">
    <property type="term" value="P:proteolysis"/>
    <property type="evidence" value="ECO:0007669"/>
    <property type="project" value="UniProtKB-KW"/>
</dbReference>
<dbReference type="Pfam" id="PF02073">
    <property type="entry name" value="Peptidase_M29"/>
    <property type="match status" value="1"/>
</dbReference>
<dbReference type="EMBL" id="DVFZ01000033">
    <property type="protein sequence ID" value="HIQ82058.1"/>
    <property type="molecule type" value="Genomic_DNA"/>
</dbReference>
<dbReference type="PANTHER" id="PTHR34448">
    <property type="entry name" value="AMINOPEPTIDASE"/>
    <property type="match status" value="1"/>
</dbReference>
<sequence length="371" mass="41473">MRDPRIDKLAQTLVNFSTQVQPGDNVLIQATDANRELVKALIAEIYRAGGKPFVWLLDAQIERALMLGCSPEQLDLRAAADRFLMEQMQAYIGVTGVVNRAEQSDVPSDKLNLHAAHYTHPVHGLVRVPRTRWVVLRDATPAMAQMADVSTEAFEDFYFDVCTMDYSRMEAAMEPLKALMERTDRVRIVGPGTDLAFSIRGMPAVKCAGRVNIPDGEIFTAPVRDSVNGVIAYNTPSTHDGFSYENMRLTFREGRIVDVQCNDAARANRVFDQDEGARYVGEFALGVNPYITRAMNNTLFDEKIMGSFHFTPGACYDECDNGNRSALHWDLVCIQTPECGGGEIWFDDVLVRKDGRFVLPELAVLNPENLR</sequence>
<reference evidence="10" key="2">
    <citation type="journal article" date="2021" name="PeerJ">
        <title>Extensive microbial diversity within the chicken gut microbiome revealed by metagenomics and culture.</title>
        <authorList>
            <person name="Gilroy R."/>
            <person name="Ravi A."/>
            <person name="Getino M."/>
            <person name="Pursley I."/>
            <person name="Horton D.L."/>
            <person name="Alikhan N.F."/>
            <person name="Baker D."/>
            <person name="Gharbi K."/>
            <person name="Hall N."/>
            <person name="Watson M."/>
            <person name="Adriaenssens E.M."/>
            <person name="Foster-Nyarko E."/>
            <person name="Jarju S."/>
            <person name="Secka A."/>
            <person name="Antonio M."/>
            <person name="Oren A."/>
            <person name="Chaudhuri R.R."/>
            <person name="La Ragione R."/>
            <person name="Hildebrand F."/>
            <person name="Pallen M.J."/>
        </authorList>
    </citation>
    <scope>NUCLEOTIDE SEQUENCE</scope>
    <source>
        <strain evidence="10">ChiSjej6B24-2974</strain>
    </source>
</reference>
<proteinExistence type="inferred from homology"/>
<evidence type="ECO:0000256" key="8">
    <source>
        <dbReference type="ARBA" id="ARBA00022801"/>
    </source>
</evidence>
<dbReference type="InterPro" id="IPR052170">
    <property type="entry name" value="M29_Exopeptidase"/>
</dbReference>
<protein>
    <submittedName>
        <fullName evidence="10">Aminopeptidase</fullName>
    </submittedName>
</protein>
<dbReference type="InterPro" id="IPR035097">
    <property type="entry name" value="M29_N-terminal"/>
</dbReference>
<evidence type="ECO:0000256" key="2">
    <source>
        <dbReference type="ARBA" id="ARBA00001946"/>
    </source>
</evidence>
<dbReference type="GO" id="GO:0004177">
    <property type="term" value="F:aminopeptidase activity"/>
    <property type="evidence" value="ECO:0007669"/>
    <property type="project" value="UniProtKB-KW"/>
</dbReference>
<keyword evidence="8" id="KW-0378">Hydrolase</keyword>
<dbReference type="GO" id="GO:0046872">
    <property type="term" value="F:metal ion binding"/>
    <property type="evidence" value="ECO:0007669"/>
    <property type="project" value="UniProtKB-KW"/>
</dbReference>
<evidence type="ECO:0000256" key="4">
    <source>
        <dbReference type="ARBA" id="ARBA00008236"/>
    </source>
</evidence>
<dbReference type="Gene3D" id="3.40.1830.10">
    <property type="entry name" value="Thermophilic metalloprotease (M29)"/>
    <property type="match status" value="1"/>
</dbReference>
<evidence type="ECO:0000256" key="7">
    <source>
        <dbReference type="ARBA" id="ARBA00022723"/>
    </source>
</evidence>
<comment type="cofactor">
    <cofactor evidence="1">
        <name>Co(2+)</name>
        <dbReference type="ChEBI" id="CHEBI:48828"/>
    </cofactor>
</comment>
<keyword evidence="6" id="KW-0645">Protease</keyword>
<accession>A0A9D1CVY5</accession>
<evidence type="ECO:0000256" key="3">
    <source>
        <dbReference type="ARBA" id="ARBA00001947"/>
    </source>
</evidence>
<reference evidence="10" key="1">
    <citation type="submission" date="2020-10" db="EMBL/GenBank/DDBJ databases">
        <authorList>
            <person name="Gilroy R."/>
        </authorList>
    </citation>
    <scope>NUCLEOTIDE SEQUENCE</scope>
    <source>
        <strain evidence="10">ChiSjej6B24-2974</strain>
    </source>
</reference>
<name>A0A9D1CVY5_9FIRM</name>
<evidence type="ECO:0000313" key="10">
    <source>
        <dbReference type="EMBL" id="HIQ82058.1"/>
    </source>
</evidence>
<organism evidence="10 11">
    <name type="scientific">Candidatus Pullichristensenella stercorigallinarum</name>
    <dbReference type="NCBI Taxonomy" id="2840909"/>
    <lineage>
        <taxon>Bacteria</taxon>
        <taxon>Bacillati</taxon>
        <taxon>Bacillota</taxon>
        <taxon>Clostridia</taxon>
        <taxon>Candidatus Pullichristensenella</taxon>
    </lineage>
</organism>
<evidence type="ECO:0000313" key="11">
    <source>
        <dbReference type="Proteomes" id="UP000824260"/>
    </source>
</evidence>
<evidence type="ECO:0000256" key="9">
    <source>
        <dbReference type="ARBA" id="ARBA00023049"/>
    </source>
</evidence>
<gene>
    <name evidence="10" type="ORF">IAA52_03030</name>
</gene>
<evidence type="ECO:0000256" key="5">
    <source>
        <dbReference type="ARBA" id="ARBA00022438"/>
    </source>
</evidence>
<evidence type="ECO:0000256" key="6">
    <source>
        <dbReference type="ARBA" id="ARBA00022670"/>
    </source>
</evidence>